<keyword evidence="1" id="KW-0472">Membrane</keyword>
<dbReference type="KEGG" id="mlr:MELLADRAFT_101431"/>
<keyword evidence="3" id="KW-1185">Reference proteome</keyword>
<dbReference type="GeneID" id="18921364"/>
<protein>
    <submittedName>
        <fullName evidence="2">Uncharacterized protein</fullName>
    </submittedName>
</protein>
<dbReference type="OrthoDB" id="10637066at2759"/>
<dbReference type="RefSeq" id="XP_007403896.1">
    <property type="nucleotide sequence ID" value="XM_007403834.1"/>
</dbReference>
<name>F4R4Q5_MELLP</name>
<keyword evidence="1" id="KW-0812">Transmembrane</keyword>
<evidence type="ECO:0000256" key="1">
    <source>
        <dbReference type="SAM" id="Phobius"/>
    </source>
</evidence>
<keyword evidence="1" id="KW-1133">Transmembrane helix</keyword>
<sequence>MPHVILLSASQDIYEGNSGLGSTISNGSTDWSTTLPASTEFRPVQLSTKSLIILLSWGMLILCWTIFIFVKAFDKGNDQKLKSKLILKLSNELLNFKNKLDEKLIGLRLLLIKDLKEENRMNLKLLNLKHQHQNTTDLDCRCMGAAQA</sequence>
<dbReference type="EMBL" id="GL883090">
    <property type="protein sequence ID" value="EGG12958.1"/>
    <property type="molecule type" value="Genomic_DNA"/>
</dbReference>
<proteinExistence type="predicted"/>
<evidence type="ECO:0000313" key="3">
    <source>
        <dbReference type="Proteomes" id="UP000001072"/>
    </source>
</evidence>
<dbReference type="Proteomes" id="UP000001072">
    <property type="component" value="Unassembled WGS sequence"/>
</dbReference>
<dbReference type="AlphaFoldDB" id="F4R4Q5"/>
<organism evidence="3">
    <name type="scientific">Melampsora larici-populina (strain 98AG31 / pathotype 3-4-7)</name>
    <name type="common">Poplar leaf rust fungus</name>
    <dbReference type="NCBI Taxonomy" id="747676"/>
    <lineage>
        <taxon>Eukaryota</taxon>
        <taxon>Fungi</taxon>
        <taxon>Dikarya</taxon>
        <taxon>Basidiomycota</taxon>
        <taxon>Pucciniomycotina</taxon>
        <taxon>Pucciniomycetes</taxon>
        <taxon>Pucciniales</taxon>
        <taxon>Melampsoraceae</taxon>
        <taxon>Melampsora</taxon>
    </lineage>
</organism>
<reference evidence="3" key="1">
    <citation type="journal article" date="2011" name="Proc. Natl. Acad. Sci. U.S.A.">
        <title>Obligate biotrophy features unraveled by the genomic analysis of rust fungi.</title>
        <authorList>
            <person name="Duplessis S."/>
            <person name="Cuomo C.A."/>
            <person name="Lin Y.-C."/>
            <person name="Aerts A."/>
            <person name="Tisserant E."/>
            <person name="Veneault-Fourrey C."/>
            <person name="Joly D.L."/>
            <person name="Hacquard S."/>
            <person name="Amselem J."/>
            <person name="Cantarel B.L."/>
            <person name="Chiu R."/>
            <person name="Coutinho P.M."/>
            <person name="Feau N."/>
            <person name="Field M."/>
            <person name="Frey P."/>
            <person name="Gelhaye E."/>
            <person name="Goldberg J."/>
            <person name="Grabherr M.G."/>
            <person name="Kodira C.D."/>
            <person name="Kohler A."/>
            <person name="Kuees U."/>
            <person name="Lindquist E.A."/>
            <person name="Lucas S.M."/>
            <person name="Mago R."/>
            <person name="Mauceli E."/>
            <person name="Morin E."/>
            <person name="Murat C."/>
            <person name="Pangilinan J.L."/>
            <person name="Park R."/>
            <person name="Pearson M."/>
            <person name="Quesneville H."/>
            <person name="Rouhier N."/>
            <person name="Sakthikumar S."/>
            <person name="Salamov A.A."/>
            <person name="Schmutz J."/>
            <person name="Selles B."/>
            <person name="Shapiro H."/>
            <person name="Tanguay P."/>
            <person name="Tuskan G.A."/>
            <person name="Henrissat B."/>
            <person name="Van de Peer Y."/>
            <person name="Rouze P."/>
            <person name="Ellis J.G."/>
            <person name="Dodds P.N."/>
            <person name="Schein J.E."/>
            <person name="Zhong S."/>
            <person name="Hamelin R.C."/>
            <person name="Grigoriev I.V."/>
            <person name="Szabo L.J."/>
            <person name="Martin F."/>
        </authorList>
    </citation>
    <scope>NUCLEOTIDE SEQUENCE [LARGE SCALE GENOMIC DNA]</scope>
    <source>
        <strain evidence="3">98AG31 / pathotype 3-4-7</strain>
    </source>
</reference>
<evidence type="ECO:0000313" key="2">
    <source>
        <dbReference type="EMBL" id="EGG12958.1"/>
    </source>
</evidence>
<dbReference type="VEuPathDB" id="FungiDB:MELLADRAFT_101431"/>
<feature type="transmembrane region" description="Helical" evidence="1">
    <location>
        <begin position="51"/>
        <end position="73"/>
    </location>
</feature>
<accession>F4R4Q5</accession>
<gene>
    <name evidence="2" type="ORF">MELLADRAFT_101431</name>
</gene>
<dbReference type="HOGENOM" id="CLU_1759203_0_0_1"/>
<dbReference type="InParanoid" id="F4R4Q5"/>